<organism evidence="1 2">
    <name type="scientific">Bifidobacterium myosotis</name>
    <dbReference type="NCBI Taxonomy" id="1630166"/>
    <lineage>
        <taxon>Bacteria</taxon>
        <taxon>Bacillati</taxon>
        <taxon>Actinomycetota</taxon>
        <taxon>Actinomycetes</taxon>
        <taxon>Bifidobacteriales</taxon>
        <taxon>Bifidobacteriaceae</taxon>
        <taxon>Bifidobacterium</taxon>
    </lineage>
</organism>
<accession>A0A5M9ZI19</accession>
<dbReference type="EMBL" id="RZUH01000007">
    <property type="protein sequence ID" value="KAA8827257.1"/>
    <property type="molecule type" value="Genomic_DNA"/>
</dbReference>
<evidence type="ECO:0000313" key="2">
    <source>
        <dbReference type="Proteomes" id="UP000410049"/>
    </source>
</evidence>
<gene>
    <name evidence="1" type="ORF">EMO91_09450</name>
</gene>
<dbReference type="RefSeq" id="WP_150379726.1">
    <property type="nucleotide sequence ID" value="NZ_RZUH01000007.1"/>
</dbReference>
<name>A0A5M9ZI19_9BIFI</name>
<comment type="caution">
    <text evidence="1">The sequence shown here is derived from an EMBL/GenBank/DDBJ whole genome shotgun (WGS) entry which is preliminary data.</text>
</comment>
<proteinExistence type="predicted"/>
<reference evidence="1 2" key="1">
    <citation type="journal article" date="2019" name="Syst. Appl. Microbiol.">
        <title>Characterization of Bifidobacterium species in feaces of the Egyptian fruit bat: Description of B. vespertilionis sp. nov. and B. rousetti sp. nov.</title>
        <authorList>
            <person name="Modesto M."/>
            <person name="Satti M."/>
            <person name="Watanabe K."/>
            <person name="Puglisi E."/>
            <person name="Morelli L."/>
            <person name="Huang C.-H."/>
            <person name="Liou J.-S."/>
            <person name="Miyashita M."/>
            <person name="Tamura T."/>
            <person name="Saito S."/>
            <person name="Mori K."/>
            <person name="Huang L."/>
            <person name="Sciavilla P."/>
            <person name="Sandri C."/>
            <person name="Spiezio C."/>
            <person name="Vitali F."/>
            <person name="Cavalieri D."/>
            <person name="Perpetuini G."/>
            <person name="Tofalo R."/>
            <person name="Bonetti A."/>
            <person name="Arita M."/>
            <person name="Mattarelli P."/>
        </authorList>
    </citation>
    <scope>NUCLEOTIDE SEQUENCE [LARGE SCALE GENOMIC DNA]</scope>
    <source>
        <strain evidence="1 2">RST17</strain>
    </source>
</reference>
<sequence length="374" mass="38959">MIIQTPAGGAAQETPTDQLTSTDVLLLHAKAGLQMVPADDAVAVACKALNVDTLTLDELLSNATVLAQVKSSPLAVACIRLSSEAARALGLDEVDVTDADQMTALSKDSKKLLEFCKNGRLLSRMARSTVNSGTMSVLKAINQSVTLLQWVYQSVAASGWFTAKSTSYQDGVASLNTYGTASAAANCIILTATGYWSTASTQFTNVFVNGEQVSNGSLVNTSRPTTVTKTSIGAVSLPVTTWTETSDAYAAMASYAGLDLGDSIWQYPDQSSLTTGGVTFTRSGSSVTVKGTSGAGAWPVYGKSVTLTAGKYHLALSGAENVKAEIKSGSTSYVNTGASKYEATLNAGTYNLNLFVSPSTTVDETVTPWLVKLS</sequence>
<protein>
    <submittedName>
        <fullName evidence="1">Uncharacterized protein</fullName>
    </submittedName>
</protein>
<evidence type="ECO:0000313" key="1">
    <source>
        <dbReference type="EMBL" id="KAA8827257.1"/>
    </source>
</evidence>
<dbReference type="AlphaFoldDB" id="A0A5M9ZI19"/>
<dbReference type="Proteomes" id="UP000410049">
    <property type="component" value="Unassembled WGS sequence"/>
</dbReference>